<evidence type="ECO:0000313" key="7">
    <source>
        <dbReference type="Proteomes" id="UP001295444"/>
    </source>
</evidence>
<dbReference type="InterPro" id="IPR038446">
    <property type="entry name" value="CEBP_ZZ_sf"/>
</dbReference>
<feature type="region of interest" description="Disordered" evidence="4">
    <location>
        <begin position="711"/>
        <end position="759"/>
    </location>
</feature>
<feature type="compositionally biased region" description="Polar residues" evidence="4">
    <location>
        <begin position="632"/>
        <end position="642"/>
    </location>
</feature>
<name>A0AAD1VSI5_PELCU</name>
<dbReference type="InterPro" id="IPR037688">
    <property type="entry name" value="ZBBX"/>
</dbReference>
<feature type="compositionally biased region" description="Basic and acidic residues" evidence="4">
    <location>
        <begin position="52"/>
        <end position="63"/>
    </location>
</feature>
<dbReference type="Proteomes" id="UP001295444">
    <property type="component" value="Chromosome 02"/>
</dbReference>
<dbReference type="GO" id="GO:0008270">
    <property type="term" value="F:zinc ion binding"/>
    <property type="evidence" value="ECO:0007669"/>
    <property type="project" value="UniProtKB-KW"/>
</dbReference>
<keyword evidence="1 3" id="KW-0479">Metal-binding</keyword>
<dbReference type="PROSITE" id="PS50119">
    <property type="entry name" value="ZF_BBOX"/>
    <property type="match status" value="1"/>
</dbReference>
<feature type="compositionally biased region" description="Basic and acidic residues" evidence="4">
    <location>
        <begin position="750"/>
        <end position="759"/>
    </location>
</feature>
<protein>
    <submittedName>
        <fullName evidence="6">Zinc finger B-box domain-containing 1 isoform X1</fullName>
    </submittedName>
</protein>
<feature type="domain" description="B box-type" evidence="5">
    <location>
        <begin position="122"/>
        <end position="168"/>
    </location>
</feature>
<feature type="region of interest" description="Disordered" evidence="4">
    <location>
        <begin position="619"/>
        <end position="646"/>
    </location>
</feature>
<dbReference type="Gene3D" id="4.10.640.40">
    <property type="entry name" value="Cytoplasmic polyadenylation element-binding protein, ZZ domain"/>
    <property type="match status" value="1"/>
</dbReference>
<evidence type="ECO:0000256" key="1">
    <source>
        <dbReference type="ARBA" id="ARBA00022771"/>
    </source>
</evidence>
<dbReference type="InterPro" id="IPR000315">
    <property type="entry name" value="Znf_B-box"/>
</dbReference>
<feature type="compositionally biased region" description="Basic and acidic residues" evidence="4">
    <location>
        <begin position="622"/>
        <end position="631"/>
    </location>
</feature>
<evidence type="ECO:0000313" key="6">
    <source>
        <dbReference type="EMBL" id="CAH2247492.1"/>
    </source>
</evidence>
<gene>
    <name evidence="6" type="ORF">PECUL_23A053863</name>
</gene>
<evidence type="ECO:0000256" key="3">
    <source>
        <dbReference type="PROSITE-ProRule" id="PRU00024"/>
    </source>
</evidence>
<dbReference type="EMBL" id="OW240913">
    <property type="protein sequence ID" value="CAH2247492.1"/>
    <property type="molecule type" value="Genomic_DNA"/>
</dbReference>
<keyword evidence="1 3" id="KW-0863">Zinc-finger</keyword>
<proteinExistence type="predicted"/>
<feature type="compositionally biased region" description="Acidic residues" evidence="4">
    <location>
        <begin position="738"/>
        <end position="749"/>
    </location>
</feature>
<keyword evidence="7" id="KW-1185">Reference proteome</keyword>
<organism evidence="6 7">
    <name type="scientific">Pelobates cultripes</name>
    <name type="common">Western spadefoot toad</name>
    <dbReference type="NCBI Taxonomy" id="61616"/>
    <lineage>
        <taxon>Eukaryota</taxon>
        <taxon>Metazoa</taxon>
        <taxon>Chordata</taxon>
        <taxon>Craniata</taxon>
        <taxon>Vertebrata</taxon>
        <taxon>Euteleostomi</taxon>
        <taxon>Amphibia</taxon>
        <taxon>Batrachia</taxon>
        <taxon>Anura</taxon>
        <taxon>Pelobatoidea</taxon>
        <taxon>Pelobatidae</taxon>
        <taxon>Pelobates</taxon>
    </lineage>
</organism>
<dbReference type="PANTHER" id="PTHR28634">
    <property type="entry name" value="ZINC FINGER B-BOX DOMAIN-CONTAINING PROTEIN 1"/>
    <property type="match status" value="1"/>
</dbReference>
<reference evidence="6" key="1">
    <citation type="submission" date="2022-03" db="EMBL/GenBank/DDBJ databases">
        <authorList>
            <person name="Alioto T."/>
            <person name="Alioto T."/>
            <person name="Gomez Garrido J."/>
        </authorList>
    </citation>
    <scope>NUCLEOTIDE SEQUENCE</scope>
</reference>
<feature type="region of interest" description="Disordered" evidence="4">
    <location>
        <begin position="51"/>
        <end position="76"/>
    </location>
</feature>
<dbReference type="PANTHER" id="PTHR28634:SF1">
    <property type="entry name" value="ZINC FINGER B-BOX DOMAIN-CONTAINING PROTEIN 1"/>
    <property type="match status" value="1"/>
</dbReference>
<keyword evidence="2" id="KW-0862">Zinc</keyword>
<dbReference type="CDD" id="cd19818">
    <property type="entry name" value="Bbox1_ZBBX"/>
    <property type="match status" value="1"/>
</dbReference>
<evidence type="ECO:0000256" key="4">
    <source>
        <dbReference type="SAM" id="MobiDB-lite"/>
    </source>
</evidence>
<dbReference type="Pfam" id="PF22586">
    <property type="entry name" value="ANCHR-like_BBOX"/>
    <property type="match status" value="1"/>
</dbReference>
<sequence length="759" mass="85593">MNSDFAVHPSTKNGNSVKLKAKNVREIHVENIQLEIQNQEMEQKLNQLRQMMSKEKEERERSNGYHWKSGQVGNQNQDKENVVKVSSGKIKLKVLKNPLPEPVKQKTVSRSAVTVEAEKPKIKGKVCGQCEMKSALLICLECGEDYCPGCFAKIHQKGALKLHRSMPIQGKSQDGKLDVSREPKIQLNCEESREKLASDKDFSRDMVSAGISPSVLKQNANEKQAFNSASKQHVPSGGGLLLNGMFDEDESSKSFSEALMEWRNDQQAIHRIKPILEMDTDNTGNSEAQTTMTTLTKPVELKFKEDGINYLEKLMLKKYRRTPVNYVASTSLDKRRYSSTPVSVHDLNDYDGLTAEEIEDHEHYVALFKPEKHVTNNGMHEPAVKIVELDEPPEEDLEETRACSVSEVERKEVKNQQSFQSTEYPKSTPVCTMLLDCMPIQAVNKGGNTPLQSTYSVQSKSVSSSSEDKMVIPADNKKASLLKDSKSMKYKTSNDNQRLKSASVVNLTTEFENIALRERNALLEYHGFKGFFTLGVDPKEVKADLRPLNSYEQYEEGNKIISAGNSYWRPESSLSDYADDNIVHEIVEKAQAQNPKGFVDHSLSPRPFSRTLMQRPLTGSYSERHYSRTSESHSISRPSTATARPLSRAACEISEIEYIDTTYIDDPLSEKSEEQETLTDLGKEFDLMRCRSDNKEGLHLTKVNKILTDAGTKAPLKTDQPRKSSPVHSMKSWQSCDGESDSYEDEEDLQDKLHVLSLQ</sequence>
<evidence type="ECO:0000259" key="5">
    <source>
        <dbReference type="PROSITE" id="PS50119"/>
    </source>
</evidence>
<dbReference type="AlphaFoldDB" id="A0AAD1VSI5"/>
<evidence type="ECO:0000256" key="2">
    <source>
        <dbReference type="ARBA" id="ARBA00022833"/>
    </source>
</evidence>
<accession>A0AAD1VSI5</accession>